<gene>
    <name evidence="3" type="ORF">GOARA_036_00590</name>
</gene>
<feature type="coiled-coil region" evidence="1">
    <location>
        <begin position="238"/>
        <end position="265"/>
    </location>
</feature>
<dbReference type="Proteomes" id="UP000035088">
    <property type="component" value="Unassembled WGS sequence"/>
</dbReference>
<accession>G7H0F2</accession>
<dbReference type="OrthoDB" id="5422202at2"/>
<sequence>MTTSDSENATDATPAAAPKPAPKPGPRPGPRPTARPVTHAPITHQPTHAGDPHEFGRVDEKGVVWLKTPDGEREIGQWQAGSPDEGLAHYSRRFEDLATEVEILEERLAARSGDPRKTRTAAQHLLDALPTAHVIGDVAALESRLRAITATAEDVAEEVKAERAKEREAAIARKEALAVEAEQLAADSTQWKEAGDRIRAILDEWREIKGIDRRTDDALWKRYARARDKFNRRRGAHFAELDRDRLAAKERKEALIEQAEELSSSTDWGPTSARFRELMNEWRAAGRAPRDVDDALWQRFKAAQDVFFGARNAETAQRDEEFAANGEAKAKLLDDAEQAIDPVADLPAARRTFRTLQEKWDAIGKVPRDQMGRLDGRFRALERKIRDAEQESWRREDPEVAARAAQFAEKVATLEEQARKAEERGKAGEAKKLREQAKQWQEWADAAKSAVSDR</sequence>
<dbReference type="RefSeq" id="WP_007321403.1">
    <property type="nucleotide sequence ID" value="NZ_BAEE01000036.1"/>
</dbReference>
<evidence type="ECO:0000256" key="2">
    <source>
        <dbReference type="SAM" id="MobiDB-lite"/>
    </source>
</evidence>
<feature type="compositionally biased region" description="Polar residues" evidence="2">
    <location>
        <begin position="1"/>
        <end position="11"/>
    </location>
</feature>
<proteinExistence type="predicted"/>
<feature type="region of interest" description="Disordered" evidence="2">
    <location>
        <begin position="416"/>
        <end position="454"/>
    </location>
</feature>
<keyword evidence="1" id="KW-0175">Coiled coil</keyword>
<name>G7H0F2_9ACTN</name>
<feature type="coiled-coil region" evidence="1">
    <location>
        <begin position="138"/>
        <end position="187"/>
    </location>
</feature>
<protein>
    <recommendedName>
        <fullName evidence="5">DNA repair ATPase</fullName>
    </recommendedName>
</protein>
<evidence type="ECO:0000313" key="4">
    <source>
        <dbReference type="Proteomes" id="UP000035088"/>
    </source>
</evidence>
<dbReference type="EMBL" id="BAEE01000036">
    <property type="protein sequence ID" value="GAB09327.1"/>
    <property type="molecule type" value="Genomic_DNA"/>
</dbReference>
<comment type="caution">
    <text evidence="3">The sequence shown here is derived from an EMBL/GenBank/DDBJ whole genome shotgun (WGS) entry which is preliminary data.</text>
</comment>
<dbReference type="InterPro" id="IPR007139">
    <property type="entry name" value="DUF349"/>
</dbReference>
<reference evidence="3 4" key="1">
    <citation type="submission" date="2011-11" db="EMBL/GenBank/DDBJ databases">
        <title>Whole genome shotgun sequence of Gordonia araii NBRC 100433.</title>
        <authorList>
            <person name="Yoshida Y."/>
            <person name="Hosoyama A."/>
            <person name="Tsuchikane K."/>
            <person name="Katsumata H."/>
            <person name="Yamazaki S."/>
            <person name="Fujita N."/>
        </authorList>
    </citation>
    <scope>NUCLEOTIDE SEQUENCE [LARGE SCALE GENOMIC DNA]</scope>
    <source>
        <strain evidence="3 4">NBRC 100433</strain>
    </source>
</reference>
<dbReference type="Pfam" id="PF03993">
    <property type="entry name" value="DUF349"/>
    <property type="match status" value="3"/>
</dbReference>
<organism evidence="3 4">
    <name type="scientific">Gordonia araii NBRC 100433</name>
    <dbReference type="NCBI Taxonomy" id="1073574"/>
    <lineage>
        <taxon>Bacteria</taxon>
        <taxon>Bacillati</taxon>
        <taxon>Actinomycetota</taxon>
        <taxon>Actinomycetes</taxon>
        <taxon>Mycobacteriales</taxon>
        <taxon>Gordoniaceae</taxon>
        <taxon>Gordonia</taxon>
    </lineage>
</organism>
<dbReference type="STRING" id="1073574.GOARA_036_00590"/>
<dbReference type="AlphaFoldDB" id="G7H0F2"/>
<evidence type="ECO:0000313" key="3">
    <source>
        <dbReference type="EMBL" id="GAB09327.1"/>
    </source>
</evidence>
<feature type="region of interest" description="Disordered" evidence="2">
    <location>
        <begin position="1"/>
        <end position="61"/>
    </location>
</feature>
<evidence type="ECO:0000256" key="1">
    <source>
        <dbReference type="SAM" id="Coils"/>
    </source>
</evidence>
<feature type="compositionally biased region" description="Pro residues" evidence="2">
    <location>
        <begin position="17"/>
        <end position="33"/>
    </location>
</feature>
<feature type="compositionally biased region" description="Basic and acidic residues" evidence="2">
    <location>
        <begin position="416"/>
        <end position="437"/>
    </location>
</feature>
<keyword evidence="4" id="KW-1185">Reference proteome</keyword>
<evidence type="ECO:0008006" key="5">
    <source>
        <dbReference type="Google" id="ProtNLM"/>
    </source>
</evidence>
<feature type="compositionally biased region" description="Basic and acidic residues" evidence="2">
    <location>
        <begin position="50"/>
        <end position="61"/>
    </location>
</feature>